<accession>A0ABD0S2D3</accession>
<reference evidence="2 3" key="1">
    <citation type="submission" date="2024-06" db="EMBL/GenBank/DDBJ databases">
        <title>A chromosome-level genome assembly of beet webworm, Loxostege sticticalis.</title>
        <authorList>
            <person name="Zhang Y."/>
        </authorList>
    </citation>
    <scope>NUCLEOTIDE SEQUENCE [LARGE SCALE GENOMIC DNA]</scope>
    <source>
        <strain evidence="2">AQ028</strain>
        <tissue evidence="2">Male pupae</tissue>
    </source>
</reference>
<gene>
    <name evidence="2" type="ORF">ABMA28_017323</name>
</gene>
<protein>
    <submittedName>
        <fullName evidence="2">Uncharacterized protein</fullName>
    </submittedName>
</protein>
<dbReference type="AlphaFoldDB" id="A0ABD0S2D3"/>
<evidence type="ECO:0000313" key="3">
    <source>
        <dbReference type="Proteomes" id="UP001549921"/>
    </source>
</evidence>
<dbReference type="Proteomes" id="UP001549921">
    <property type="component" value="Unassembled WGS sequence"/>
</dbReference>
<comment type="caution">
    <text evidence="2">The sequence shown here is derived from an EMBL/GenBank/DDBJ whole genome shotgun (WGS) entry which is preliminary data.</text>
</comment>
<proteinExistence type="predicted"/>
<dbReference type="PANTHER" id="PTHR39077">
    <property type="entry name" value="DUF4793 DOMAIN-CONTAINING PROTEIN"/>
    <property type="match status" value="1"/>
</dbReference>
<dbReference type="EMBL" id="JBEDNZ010000034">
    <property type="protein sequence ID" value="KAL0803412.1"/>
    <property type="molecule type" value="Genomic_DNA"/>
</dbReference>
<name>A0ABD0S2D3_LOXSC</name>
<evidence type="ECO:0000256" key="1">
    <source>
        <dbReference type="SAM" id="Coils"/>
    </source>
</evidence>
<dbReference type="PANTHER" id="PTHR39077:SF1">
    <property type="entry name" value="E3 UBIQUITIN-PROTEIN LIGASE APD1-4 MIDDLE DOMAIN-CONTAINING PROTEIN"/>
    <property type="match status" value="1"/>
</dbReference>
<feature type="coiled-coil region" evidence="1">
    <location>
        <begin position="4"/>
        <end position="42"/>
    </location>
</feature>
<evidence type="ECO:0000313" key="2">
    <source>
        <dbReference type="EMBL" id="KAL0803412.1"/>
    </source>
</evidence>
<sequence length="149" mass="16857">MSAVKGSDEELDRLRKVLVEAIDEEKTRAQRQQRRRDAREEARVKRELMLGQIDLKKELNEDDEARDYAAEEGLQPDGYAEHHDLVNETTAFDMSNSEFWSSFSSSEEALLECEGLILNLPLTPHSTCHADASEAETSSAARANALTYR</sequence>
<organism evidence="2 3">
    <name type="scientific">Loxostege sticticalis</name>
    <name type="common">Beet webworm moth</name>
    <dbReference type="NCBI Taxonomy" id="481309"/>
    <lineage>
        <taxon>Eukaryota</taxon>
        <taxon>Metazoa</taxon>
        <taxon>Ecdysozoa</taxon>
        <taxon>Arthropoda</taxon>
        <taxon>Hexapoda</taxon>
        <taxon>Insecta</taxon>
        <taxon>Pterygota</taxon>
        <taxon>Neoptera</taxon>
        <taxon>Endopterygota</taxon>
        <taxon>Lepidoptera</taxon>
        <taxon>Glossata</taxon>
        <taxon>Ditrysia</taxon>
        <taxon>Pyraloidea</taxon>
        <taxon>Crambidae</taxon>
        <taxon>Pyraustinae</taxon>
        <taxon>Loxostege</taxon>
    </lineage>
</organism>
<keyword evidence="1" id="KW-0175">Coiled coil</keyword>